<accession>A0A2P2Q2G2</accession>
<protein>
    <submittedName>
        <fullName evidence="1">Uncharacterized protein</fullName>
    </submittedName>
</protein>
<name>A0A2P2Q2G2_RHIMU</name>
<dbReference type="AlphaFoldDB" id="A0A2P2Q2G2"/>
<reference evidence="1" key="1">
    <citation type="submission" date="2018-02" db="EMBL/GenBank/DDBJ databases">
        <title>Rhizophora mucronata_Transcriptome.</title>
        <authorList>
            <person name="Meera S.P."/>
            <person name="Sreeshan A."/>
            <person name="Augustine A."/>
        </authorList>
    </citation>
    <scope>NUCLEOTIDE SEQUENCE</scope>
    <source>
        <tissue evidence="1">Leaf</tissue>
    </source>
</reference>
<dbReference type="EMBL" id="GGEC01080648">
    <property type="protein sequence ID" value="MBX61132.1"/>
    <property type="molecule type" value="Transcribed_RNA"/>
</dbReference>
<organism evidence="1">
    <name type="scientific">Rhizophora mucronata</name>
    <name type="common">Asiatic mangrove</name>
    <dbReference type="NCBI Taxonomy" id="61149"/>
    <lineage>
        <taxon>Eukaryota</taxon>
        <taxon>Viridiplantae</taxon>
        <taxon>Streptophyta</taxon>
        <taxon>Embryophyta</taxon>
        <taxon>Tracheophyta</taxon>
        <taxon>Spermatophyta</taxon>
        <taxon>Magnoliopsida</taxon>
        <taxon>eudicotyledons</taxon>
        <taxon>Gunneridae</taxon>
        <taxon>Pentapetalae</taxon>
        <taxon>rosids</taxon>
        <taxon>fabids</taxon>
        <taxon>Malpighiales</taxon>
        <taxon>Rhizophoraceae</taxon>
        <taxon>Rhizophora</taxon>
    </lineage>
</organism>
<sequence length="20" mass="2319">MEQITIIGLRIEEESESLVE</sequence>
<evidence type="ECO:0000313" key="1">
    <source>
        <dbReference type="EMBL" id="MBX61132.1"/>
    </source>
</evidence>
<proteinExistence type="predicted"/>